<sequence length="148" mass="16833">MRQRREDGSLKEADPRLSQESLQYKIMLAADVMISLLECNKDEEQEAAELIMGLVTFIENNIDNINNSLALAKAAYAMKLFEIDSESTAQIITKLKEFMKRDKLSKSKKSSGHFVYTVVPSKKSSTETILPMDKWKASIREGQVDNRK</sequence>
<name>A0A182YTT9_BIOGL</name>
<dbReference type="SUPFAM" id="SSF48239">
    <property type="entry name" value="Terpenoid cyclases/Protein prenyltransferases"/>
    <property type="match status" value="1"/>
</dbReference>
<accession>A0A182YTT9</accession>
<reference evidence="1" key="1">
    <citation type="submission" date="2020-05" db="UniProtKB">
        <authorList>
            <consortium name="EnsemblMetazoa"/>
        </authorList>
    </citation>
    <scope>IDENTIFICATION</scope>
    <source>
        <strain evidence="1">BB02</strain>
    </source>
</reference>
<dbReference type="EnsemblMetazoa" id="BGLB000085-RA">
    <property type="protein sequence ID" value="BGLB000085-PA"/>
    <property type="gene ID" value="BGLB000085"/>
</dbReference>
<evidence type="ECO:0000313" key="2">
    <source>
        <dbReference type="Proteomes" id="UP000076420"/>
    </source>
</evidence>
<gene>
    <name evidence="1" type="primary">106051364</name>
</gene>
<dbReference type="Proteomes" id="UP000076420">
    <property type="component" value="Unassembled WGS sequence"/>
</dbReference>
<proteinExistence type="predicted"/>
<dbReference type="Gene3D" id="1.50.10.20">
    <property type="match status" value="1"/>
</dbReference>
<dbReference type="AlphaFoldDB" id="A0A182YTT9"/>
<evidence type="ECO:0000313" key="1">
    <source>
        <dbReference type="EnsemblMetazoa" id="BGLB000085-PA"/>
    </source>
</evidence>
<dbReference type="InterPro" id="IPR008930">
    <property type="entry name" value="Terpenoid_cyclase/PrenylTrfase"/>
</dbReference>
<protein>
    <submittedName>
        <fullName evidence="1">Uncharacterized protein</fullName>
    </submittedName>
</protein>
<dbReference type="VEuPathDB" id="VectorBase:BGLB000085"/>
<organism evidence="1 2">
    <name type="scientific">Biomphalaria glabrata</name>
    <name type="common">Bloodfluke planorb</name>
    <name type="synonym">Freshwater snail</name>
    <dbReference type="NCBI Taxonomy" id="6526"/>
    <lineage>
        <taxon>Eukaryota</taxon>
        <taxon>Metazoa</taxon>
        <taxon>Spiralia</taxon>
        <taxon>Lophotrochozoa</taxon>
        <taxon>Mollusca</taxon>
        <taxon>Gastropoda</taxon>
        <taxon>Heterobranchia</taxon>
        <taxon>Euthyneura</taxon>
        <taxon>Panpulmonata</taxon>
        <taxon>Hygrophila</taxon>
        <taxon>Lymnaeoidea</taxon>
        <taxon>Planorbidae</taxon>
        <taxon>Biomphalaria</taxon>
    </lineage>
</organism>